<dbReference type="Pfam" id="PF08246">
    <property type="entry name" value="Inhibitor_I29"/>
    <property type="match status" value="1"/>
</dbReference>
<feature type="domain" description="Peptidase C1A papain C-terminal" evidence="10">
    <location>
        <begin position="119"/>
        <end position="337"/>
    </location>
</feature>
<evidence type="ECO:0000313" key="19">
    <source>
        <dbReference type="EMBL" id="CAF4097716.1"/>
    </source>
</evidence>
<dbReference type="Proteomes" id="UP000663855">
    <property type="component" value="Unassembled WGS sequence"/>
</dbReference>
<evidence type="ECO:0000256" key="4">
    <source>
        <dbReference type="ARBA" id="ARBA00022801"/>
    </source>
</evidence>
<evidence type="ECO:0000256" key="1">
    <source>
        <dbReference type="ARBA" id="ARBA00008455"/>
    </source>
</evidence>
<dbReference type="Proteomes" id="UP000681967">
    <property type="component" value="Unassembled WGS sequence"/>
</dbReference>
<dbReference type="Proteomes" id="UP000663824">
    <property type="component" value="Unassembled WGS sequence"/>
</dbReference>
<evidence type="ECO:0000313" key="18">
    <source>
        <dbReference type="EMBL" id="CAF4073306.1"/>
    </source>
</evidence>
<proteinExistence type="inferred from homology"/>
<comment type="caution">
    <text evidence="14">The sequence shown here is derived from an EMBL/GenBank/DDBJ whole genome shotgun (WGS) entry which is preliminary data.</text>
</comment>
<protein>
    <recommendedName>
        <fullName evidence="24">Cathepsin L</fullName>
    </recommendedName>
</protein>
<dbReference type="PROSITE" id="PS00639">
    <property type="entry name" value="THIOL_PROTEASE_HIS"/>
    <property type="match status" value="1"/>
</dbReference>
<dbReference type="SMART" id="SM00645">
    <property type="entry name" value="Pept_C1"/>
    <property type="match status" value="1"/>
</dbReference>
<dbReference type="EMBL" id="CAJOBJ010007890">
    <property type="protein sequence ID" value="CAF4097716.1"/>
    <property type="molecule type" value="Genomic_DNA"/>
</dbReference>
<dbReference type="GO" id="GO:0005615">
    <property type="term" value="C:extracellular space"/>
    <property type="evidence" value="ECO:0007669"/>
    <property type="project" value="UniProtKB-ARBA"/>
</dbReference>
<reference evidence="14" key="1">
    <citation type="submission" date="2021-02" db="EMBL/GenBank/DDBJ databases">
        <authorList>
            <person name="Nowell W R."/>
        </authorList>
    </citation>
    <scope>NUCLEOTIDE SEQUENCE</scope>
</reference>
<keyword evidence="7" id="KW-1015">Disulfide bond</keyword>
<keyword evidence="5" id="KW-0788">Thiol protease</keyword>
<dbReference type="AlphaFoldDB" id="A0A816LYC1"/>
<dbReference type="FunFam" id="1.10.287.2250:FF:000003">
    <property type="entry name" value="Cathepsin L"/>
    <property type="match status" value="1"/>
</dbReference>
<dbReference type="EMBL" id="CAJNRE010011369">
    <property type="protein sequence ID" value="CAF2100920.1"/>
    <property type="molecule type" value="Genomic_DNA"/>
</dbReference>
<dbReference type="EMBL" id="CAJNOV010016385">
    <property type="protein sequence ID" value="CAF1589371.1"/>
    <property type="molecule type" value="Genomic_DNA"/>
</dbReference>
<dbReference type="EMBL" id="CAJOBI010005940">
    <property type="protein sequence ID" value="CAF4046773.1"/>
    <property type="molecule type" value="Genomic_DNA"/>
</dbReference>
<evidence type="ECO:0000313" key="20">
    <source>
        <dbReference type="EMBL" id="CAF4231075.1"/>
    </source>
</evidence>
<evidence type="ECO:0000313" key="22">
    <source>
        <dbReference type="Proteomes" id="UP000663856"/>
    </source>
</evidence>
<evidence type="ECO:0000313" key="17">
    <source>
        <dbReference type="EMBL" id="CAF4046773.1"/>
    </source>
</evidence>
<dbReference type="InterPro" id="IPR000668">
    <property type="entry name" value="Peptidase_C1A_C"/>
</dbReference>
<keyword evidence="4" id="KW-0378">Hydrolase</keyword>
<dbReference type="EMBL" id="CAJOBH010007039">
    <property type="protein sequence ID" value="CAF4073306.1"/>
    <property type="molecule type" value="Genomic_DNA"/>
</dbReference>
<dbReference type="EMBL" id="CAJNRG010004963">
    <property type="protein sequence ID" value="CAF2071298.1"/>
    <property type="molecule type" value="Genomic_DNA"/>
</dbReference>
<dbReference type="GO" id="GO:0006508">
    <property type="term" value="P:proteolysis"/>
    <property type="evidence" value="ECO:0007669"/>
    <property type="project" value="UniProtKB-KW"/>
</dbReference>
<evidence type="ECO:0000313" key="14">
    <source>
        <dbReference type="EMBL" id="CAF1965703.1"/>
    </source>
</evidence>
<evidence type="ECO:0000256" key="6">
    <source>
        <dbReference type="ARBA" id="ARBA00023145"/>
    </source>
</evidence>
<dbReference type="EMBL" id="CAJOBF010007751">
    <property type="protein sequence ID" value="CAF4240402.1"/>
    <property type="molecule type" value="Genomic_DNA"/>
</dbReference>
<evidence type="ECO:0008006" key="24">
    <source>
        <dbReference type="Google" id="ProtNLM"/>
    </source>
</evidence>
<evidence type="ECO:0000256" key="7">
    <source>
        <dbReference type="ARBA" id="ARBA00023157"/>
    </source>
</evidence>
<dbReference type="SMART" id="SM00848">
    <property type="entry name" value="Inhibitor_I29"/>
    <property type="match status" value="1"/>
</dbReference>
<evidence type="ECO:0000256" key="2">
    <source>
        <dbReference type="ARBA" id="ARBA00022670"/>
    </source>
</evidence>
<evidence type="ECO:0000256" key="3">
    <source>
        <dbReference type="ARBA" id="ARBA00022729"/>
    </source>
</evidence>
<dbReference type="Proteomes" id="UP000676336">
    <property type="component" value="Unassembled WGS sequence"/>
</dbReference>
<dbReference type="Pfam" id="PF00112">
    <property type="entry name" value="Peptidase_C1"/>
    <property type="match status" value="1"/>
</dbReference>
<dbReference type="InterPro" id="IPR038765">
    <property type="entry name" value="Papain-like_cys_pep_sf"/>
</dbReference>
<dbReference type="EMBL" id="CAJOBG010007952">
    <property type="protein sequence ID" value="CAF4231075.1"/>
    <property type="molecule type" value="Genomic_DNA"/>
</dbReference>
<dbReference type="CDD" id="cd02248">
    <property type="entry name" value="Peptidase_C1A"/>
    <property type="match status" value="1"/>
</dbReference>
<evidence type="ECO:0000256" key="5">
    <source>
        <dbReference type="ARBA" id="ARBA00022807"/>
    </source>
</evidence>
<keyword evidence="2" id="KW-0645">Protease</keyword>
<evidence type="ECO:0000313" key="15">
    <source>
        <dbReference type="EMBL" id="CAF2071298.1"/>
    </source>
</evidence>
<dbReference type="FunFam" id="3.90.70.10:FF:000006">
    <property type="entry name" value="Cathepsin S"/>
    <property type="match status" value="1"/>
</dbReference>
<feature type="chain" id="PRO_5036412990" description="Cathepsin L" evidence="9">
    <location>
        <begin position="17"/>
        <end position="338"/>
    </location>
</feature>
<dbReference type="Proteomes" id="UP000663887">
    <property type="component" value="Unassembled WGS sequence"/>
</dbReference>
<evidence type="ECO:0000313" key="13">
    <source>
        <dbReference type="EMBL" id="CAF1589371.1"/>
    </source>
</evidence>
<evidence type="ECO:0000259" key="10">
    <source>
        <dbReference type="SMART" id="SM00645"/>
    </source>
</evidence>
<dbReference type="OrthoDB" id="10253408at2759"/>
<dbReference type="Proteomes" id="UP000663834">
    <property type="component" value="Unassembled WGS sequence"/>
</dbReference>
<dbReference type="Proteomes" id="UP000663866">
    <property type="component" value="Unassembled WGS sequence"/>
</dbReference>
<dbReference type="InterPro" id="IPR025660">
    <property type="entry name" value="Pept_his_AS"/>
</dbReference>
<dbReference type="PRINTS" id="PR00705">
    <property type="entry name" value="PAPAIN"/>
</dbReference>
<dbReference type="PROSITE" id="PS00139">
    <property type="entry name" value="THIOL_PROTEASE_CYS"/>
    <property type="match status" value="1"/>
</dbReference>
<comment type="similarity">
    <text evidence="1">Belongs to the peptidase C1 family.</text>
</comment>
<evidence type="ECO:0000313" key="16">
    <source>
        <dbReference type="EMBL" id="CAF2100920.1"/>
    </source>
</evidence>
<keyword evidence="23" id="KW-1185">Reference proteome</keyword>
<evidence type="ECO:0000256" key="8">
    <source>
        <dbReference type="ARBA" id="ARBA00023180"/>
    </source>
</evidence>
<gene>
    <name evidence="18" type="ORF">BYL167_LOCUS17649</name>
    <name evidence="13" type="ORF">CJN711_LOCUS33850</name>
    <name evidence="19" type="ORF">GIL414_LOCUS16946</name>
    <name evidence="12" type="ORF">KQP761_LOCUS15252</name>
    <name evidence="16" type="ORF">MBJ925_LOCUS22262</name>
    <name evidence="20" type="ORF">OVN521_LOCUS27978</name>
    <name evidence="17" type="ORF">SMN809_LOCUS14422</name>
    <name evidence="21" type="ORF">UXM345_LOCUS30148</name>
    <name evidence="14" type="ORF">WKI299_LOCUS3068</name>
    <name evidence="15" type="ORF">XDN619_LOCUS12634</name>
</gene>
<dbReference type="Gene3D" id="3.90.70.10">
    <property type="entry name" value="Cysteine proteinases"/>
    <property type="match status" value="1"/>
</dbReference>
<dbReference type="InterPro" id="IPR013201">
    <property type="entry name" value="Prot_inhib_I29"/>
</dbReference>
<keyword evidence="6" id="KW-0865">Zymogen</keyword>
<dbReference type="InterPro" id="IPR000169">
    <property type="entry name" value="Pept_cys_AS"/>
</dbReference>
<dbReference type="EMBL" id="CAJNRF010000526">
    <property type="protein sequence ID" value="CAF1965703.1"/>
    <property type="molecule type" value="Genomic_DNA"/>
</dbReference>
<evidence type="ECO:0000259" key="11">
    <source>
        <dbReference type="SMART" id="SM00848"/>
    </source>
</evidence>
<evidence type="ECO:0000313" key="21">
    <source>
        <dbReference type="EMBL" id="CAF4240402.1"/>
    </source>
</evidence>
<dbReference type="GO" id="GO:0008234">
    <property type="term" value="F:cysteine-type peptidase activity"/>
    <property type="evidence" value="ECO:0007669"/>
    <property type="project" value="UniProtKB-KW"/>
</dbReference>
<evidence type="ECO:0000256" key="9">
    <source>
        <dbReference type="SAM" id="SignalP"/>
    </source>
</evidence>
<evidence type="ECO:0000313" key="12">
    <source>
        <dbReference type="EMBL" id="CAF1512746.1"/>
    </source>
</evidence>
<evidence type="ECO:0000313" key="23">
    <source>
        <dbReference type="Proteomes" id="UP000663866"/>
    </source>
</evidence>
<dbReference type="InterPro" id="IPR039417">
    <property type="entry name" value="Peptidase_C1A_papain-like"/>
</dbReference>
<feature type="domain" description="Cathepsin propeptide inhibitor" evidence="11">
    <location>
        <begin position="28"/>
        <end position="88"/>
    </location>
</feature>
<sequence length="338" mass="37957">MRIIFVFCAFFVSTYCAPVFDEELNESWSLFKLVFKRQYASAQEEVSRRTIWEENLAKIRKHNLESNMGLHSYTMEMNRFGDLTNEEFKKTMNGFKMSKNVDPSKYDRHMFLAPSNVVIPDQVDWRKEGYVTSVKDQGQCGSCWAFSATGSLEGQTFAKTKTLPSLSEQQLVDCSTSFGNEGCDGGLMNAAFEYIKQNNGIDSEKSYPYEAYDDKCRFKPDDVAATDVGFIYIQEQNETDLTNAIATVGPIAVAIDASQDSFQFYSSGIYDEPMCSSTDLDHGVLAVGYGSEGKKHPTDYYIVKNSWGDGWGDAGYILMLRNSNNQCGIATMASYPLV</sequence>
<accession>A0A816LYC1</accession>
<organism evidence="14 22">
    <name type="scientific">Rotaria magnacalcarata</name>
    <dbReference type="NCBI Taxonomy" id="392030"/>
    <lineage>
        <taxon>Eukaryota</taxon>
        <taxon>Metazoa</taxon>
        <taxon>Spiralia</taxon>
        <taxon>Gnathifera</taxon>
        <taxon>Rotifera</taxon>
        <taxon>Eurotatoria</taxon>
        <taxon>Bdelloidea</taxon>
        <taxon>Philodinida</taxon>
        <taxon>Philodinidae</taxon>
        <taxon>Rotaria</taxon>
    </lineage>
</organism>
<feature type="signal peptide" evidence="9">
    <location>
        <begin position="1"/>
        <end position="16"/>
    </location>
</feature>
<dbReference type="SUPFAM" id="SSF54001">
    <property type="entry name" value="Cysteine proteinases"/>
    <property type="match status" value="1"/>
</dbReference>
<dbReference type="Proteomes" id="UP000663842">
    <property type="component" value="Unassembled WGS sequence"/>
</dbReference>
<keyword evidence="8" id="KW-0325">Glycoprotein</keyword>
<keyword evidence="3 9" id="KW-0732">Signal</keyword>
<dbReference type="PANTHER" id="PTHR12411">
    <property type="entry name" value="CYSTEINE PROTEASE FAMILY C1-RELATED"/>
    <property type="match status" value="1"/>
</dbReference>
<dbReference type="Proteomes" id="UP000681720">
    <property type="component" value="Unassembled WGS sequence"/>
</dbReference>
<dbReference type="EMBL" id="CAJNOW010007389">
    <property type="protein sequence ID" value="CAF1512746.1"/>
    <property type="molecule type" value="Genomic_DNA"/>
</dbReference>
<dbReference type="Proteomes" id="UP000663856">
    <property type="component" value="Unassembled WGS sequence"/>
</dbReference>
<name>A0A816LYC1_9BILA</name>
<dbReference type="InterPro" id="IPR013128">
    <property type="entry name" value="Peptidase_C1A"/>
</dbReference>